<dbReference type="SUPFAM" id="SSF57414">
    <property type="entry name" value="Hairpin loop containing domain-like"/>
    <property type="match status" value="1"/>
</dbReference>
<dbReference type="Proteomes" id="UP000316726">
    <property type="component" value="Chromosome 6"/>
</dbReference>
<organism evidence="4 5">
    <name type="scientific">Chloropicon primus</name>
    <dbReference type="NCBI Taxonomy" id="1764295"/>
    <lineage>
        <taxon>Eukaryota</taxon>
        <taxon>Viridiplantae</taxon>
        <taxon>Chlorophyta</taxon>
        <taxon>Chloropicophyceae</taxon>
        <taxon>Chloropicales</taxon>
        <taxon>Chloropicaceae</taxon>
        <taxon>Chloropicon</taxon>
    </lineage>
</organism>
<accession>A0A5B8MPN4</accession>
<feature type="transmembrane region" description="Helical" evidence="1">
    <location>
        <begin position="1069"/>
        <end position="1089"/>
    </location>
</feature>
<dbReference type="PANTHER" id="PTHR23028">
    <property type="entry name" value="ACETYLTRANSFERASE"/>
    <property type="match status" value="1"/>
</dbReference>
<protein>
    <recommendedName>
        <fullName evidence="3">Apple domain-containing protein</fullName>
    </recommendedName>
</protein>
<dbReference type="Gene3D" id="3.50.4.10">
    <property type="entry name" value="Hepatocyte Growth Factor"/>
    <property type="match status" value="1"/>
</dbReference>
<dbReference type="InterPro" id="IPR003609">
    <property type="entry name" value="Pan_app"/>
</dbReference>
<feature type="domain" description="Apple" evidence="3">
    <location>
        <begin position="99"/>
        <end position="140"/>
    </location>
</feature>
<keyword evidence="1" id="KW-0472">Membrane</keyword>
<feature type="transmembrane region" description="Helical" evidence="1">
    <location>
        <begin position="1036"/>
        <end position="1057"/>
    </location>
</feature>
<feature type="transmembrane region" description="Helical" evidence="1">
    <location>
        <begin position="867"/>
        <end position="887"/>
    </location>
</feature>
<keyword evidence="1" id="KW-1133">Transmembrane helix</keyword>
<sequence length="1586" mass="175278">MGKARRRKAPSLKWSCGISVLLVSGGFLSTSGTASALVTEKCHGYQLTAGTYGEPSSSSSSAGAAAFAPLVGVACGESCYREALAWYGEGVLVDKHIMHPSECEELCQQLSDCEVFTWKKSEFKCEFKKATTWASPMWTEDSGYDSFSAPRDCGVKWMTPFDGLRKGDGEETCYAAGKSFGEAEGGACADLETLEVSGQSDLLAFGTAQGWWPSNATTSGVSVMNATSCQERCESGVVPGACAGFTFSFGENLSQGLCVLKGKLPTNAAGAVPQTCGLETSSLLGVSPPTVAGVPNACVGDVEEVDPFFADCDTPRCKEPHNEGEFVDGWVYAPKGTKCSYHVASTEDHLKCLEGSWILVSGGSNAILTYLNWINTIKPGHLHTQREDMRTFYVDMVDIVFDLNGEIVFENRKLWSQMTTFEEYMSGDYDQFQGAITETMRSRLVREWDEATYTDKNGKQSTEGLVRITLVIGQFWQNTAQAWSAMNDLTTPWKGANKTLWAQIMIWYLVCGLWDIYFCTQPAYRGLGAAKTVAVYKRDFENFLASAQSQCEASLGCFISPQLYQMEAMSVLPAMMEDVKTAISNLGSSKIKWLDVFSISTLKPMEIVDNHWTPAMHLWVVTILLNSICEYKEHDVGCPQQVTFTKGCTAGNLEDLECSECQCPLYKEMCAKNTDGCKNWECLNSRSCSVGARAISSDTRVRNASDAACRPDIHVDTSHPPRGTGARRRVWQGSAGDAWLLCSLVSVAAILILFGKEFKRRKWMMRKPPSKLEGTTAQNPDSAAEAKKPTHYLGALGFARFIASVHIVVGHLYAKGALKNPIHMFQYGFSWVPWFFMLSGFVLTHARLTSRDPSKVDDTLTFVWKRLANIFPMYAVGVLIAALIRVAQSKTLPQTWILVLQSWLLQSFIPMATERALQVHCWFLSCMVAYWVSFKPLYTAVVKEMRLKQTLLALFALALVPWLASMVMPPLIGEPLLWYKEHRTGAVDNAVDIWTVFIKFNPLCYWHVFAFGMLLSRLRILILEDHRSHLMEKLPLLWRAVQCGCASVGYAGLLLVMNVGEIQPPAHKISTRLSILMPLQGLVLLGLSFEGDPVARAFKSIPKVVGDSSYPQYVLQFVAYEVWPTETIRDPSFFIFLTSVAIISAKAIQENARRLWMLARASAVISPALLMVVMVALSELYKPRSSGEGSYPALPVHVNTTRGKYIAVDMRLNFQRYPPGGDGGLAVINPSLAVVKGKLVLVARLHGITEEKRKNVQWEGKSVTEIVTRWYSSLVVGHNAMDAGSWLGWDAGSWNLSDFKVEDLALVSNVTEPHRSRWGSLHDPRFGPLCEPEPVYIPSNNTLIRKVVTGPEDPKLLSLGAATFLTFNSLLPPNLAITAQCHQTRYGVQQMFLSSPYDPTAVESGTLPHAVRLKCGSETRDEKNWIGFQYGDQLLYVYSVYPHKVLQVRKEDGACVEKWSTADYLPLFQASLAAEADIHGSGSATLVSNPDGDDYYLALLHYLTRKERVYTSLAYKFEAKPPFKVLGVSKPLPLQGSTRAFASSLLVLPEQGKVVIGYGVANAEARALVMDVRDLEALFECSKETT</sequence>
<feature type="transmembrane region" description="Helical" evidence="1">
    <location>
        <begin position="950"/>
        <end position="973"/>
    </location>
</feature>
<evidence type="ECO:0000313" key="5">
    <source>
        <dbReference type="Proteomes" id="UP000316726"/>
    </source>
</evidence>
<feature type="transmembrane region" description="Helical" evidence="1">
    <location>
        <begin position="738"/>
        <end position="755"/>
    </location>
</feature>
<dbReference type="EMBL" id="CP031039">
    <property type="protein sequence ID" value="QDZ21555.1"/>
    <property type="molecule type" value="Genomic_DNA"/>
</dbReference>
<name>A0A5B8MPN4_9CHLO</name>
<evidence type="ECO:0000256" key="2">
    <source>
        <dbReference type="SAM" id="SignalP"/>
    </source>
</evidence>
<feature type="transmembrane region" description="Helical" evidence="1">
    <location>
        <begin position="917"/>
        <end position="938"/>
    </location>
</feature>
<keyword evidence="2" id="KW-0732">Signal</keyword>
<proteinExistence type="predicted"/>
<feature type="signal peptide" evidence="2">
    <location>
        <begin position="1"/>
        <end position="36"/>
    </location>
</feature>
<dbReference type="Pfam" id="PF00024">
    <property type="entry name" value="PAN_1"/>
    <property type="match status" value="1"/>
</dbReference>
<feature type="chain" id="PRO_5023023318" description="Apple domain-containing protein" evidence="2">
    <location>
        <begin position="37"/>
        <end position="1586"/>
    </location>
</feature>
<evidence type="ECO:0000313" key="4">
    <source>
        <dbReference type="EMBL" id="QDZ21555.1"/>
    </source>
</evidence>
<evidence type="ECO:0000256" key="1">
    <source>
        <dbReference type="SAM" id="Phobius"/>
    </source>
</evidence>
<keyword evidence="5" id="KW-1185">Reference proteome</keyword>
<dbReference type="OrthoDB" id="440755at2759"/>
<feature type="transmembrane region" description="Helical" evidence="1">
    <location>
        <begin position="993"/>
        <end position="1015"/>
    </location>
</feature>
<reference evidence="4 5" key="1">
    <citation type="submission" date="2018-07" db="EMBL/GenBank/DDBJ databases">
        <title>The complete nuclear genome of the prasinophyte Chloropicon primus (CCMP1205).</title>
        <authorList>
            <person name="Pombert J.-F."/>
            <person name="Otis C."/>
            <person name="Turmel M."/>
            <person name="Lemieux C."/>
        </authorList>
    </citation>
    <scope>NUCLEOTIDE SEQUENCE [LARGE SCALE GENOMIC DNA]</scope>
    <source>
        <strain evidence="4 5">CCMP1205</strain>
    </source>
</reference>
<feature type="transmembrane region" description="Helical" evidence="1">
    <location>
        <begin position="792"/>
        <end position="813"/>
    </location>
</feature>
<evidence type="ECO:0000259" key="3">
    <source>
        <dbReference type="Pfam" id="PF00024"/>
    </source>
</evidence>
<gene>
    <name evidence="4" type="ORF">A3770_06p40730</name>
</gene>
<feature type="transmembrane region" description="Helical" evidence="1">
    <location>
        <begin position="825"/>
        <end position="846"/>
    </location>
</feature>
<keyword evidence="1" id="KW-0812">Transmembrane</keyword>
<feature type="transmembrane region" description="Helical" evidence="1">
    <location>
        <begin position="1155"/>
        <end position="1177"/>
    </location>
</feature>
<dbReference type="InterPro" id="IPR050879">
    <property type="entry name" value="Acyltransferase_3"/>
</dbReference>